<evidence type="ECO:0000256" key="7">
    <source>
        <dbReference type="SAM" id="SignalP"/>
    </source>
</evidence>
<accession>A0A839HP42</accession>
<keyword evidence="2 5" id="KW-0645">Protease</keyword>
<evidence type="ECO:0000259" key="8">
    <source>
        <dbReference type="Pfam" id="PF00082"/>
    </source>
</evidence>
<evidence type="ECO:0000256" key="1">
    <source>
        <dbReference type="ARBA" id="ARBA00011073"/>
    </source>
</evidence>
<evidence type="ECO:0000259" key="9">
    <source>
        <dbReference type="Pfam" id="PF05922"/>
    </source>
</evidence>
<dbReference type="InterPro" id="IPR023828">
    <property type="entry name" value="Peptidase_S8_Ser-AS"/>
</dbReference>
<dbReference type="PANTHER" id="PTHR43806">
    <property type="entry name" value="PEPTIDASE S8"/>
    <property type="match status" value="1"/>
</dbReference>
<dbReference type="InterPro" id="IPR000209">
    <property type="entry name" value="Peptidase_S8/S53_dom"/>
</dbReference>
<dbReference type="InterPro" id="IPR010259">
    <property type="entry name" value="S8pro/Inhibitor_I9"/>
</dbReference>
<sequence length="524" mass="53086">MQSIPRGRTRPLLRVVAALLLAAAPALRAETAVLIPEEVARGELPMPPRAPVTAGAAASGQARYIVTLRRGSAEAPADSERLVRGQAGRIRQHFGRALRGYSAEVPVGRSQAFIEALRRNPEVLAVELDQPVRLRQTIQSAAPWGLDRSDQRTLPLSGAFTYLRSGQGVRAYIVDTGILASHQDFGGRVAEGYSTVADANGSSDCNGHGTHVAGIVGGTTWGVAKAVSLVPVRVLDCNGAGMSSGVIAGLEWILAHGVKPAVVNLSLGGGVSPAMDAAVARLVAEGYAVVVAAGNSGADACGSSPGREPSVLTVGASTASDERASYSNFGRCVDLFAPGSSIRSAYGTGPTATATMSGTSMAAPHVSGALALLLQRAPTATPAQLATTLKAEATSGKLKTVGTASPNLLLFSAIASSPIPRSSAVDALSGSAAASGSAAWLATVQVVVRDQDGAYLPKVSVKGSFSSGGSASCVTGSTGVCSLKSPKIKKAVASTTFRLDGLSGGGVVYDAARNRSTELSLARP</sequence>
<dbReference type="Proteomes" id="UP000586093">
    <property type="component" value="Unassembled WGS sequence"/>
</dbReference>
<feature type="active site" description="Charge relay system" evidence="5">
    <location>
        <position position="175"/>
    </location>
</feature>
<dbReference type="SUPFAM" id="SSF54897">
    <property type="entry name" value="Protease propeptides/inhibitors"/>
    <property type="match status" value="1"/>
</dbReference>
<feature type="signal peptide" evidence="7">
    <location>
        <begin position="1"/>
        <end position="28"/>
    </location>
</feature>
<keyword evidence="11" id="KW-1185">Reference proteome</keyword>
<dbReference type="InterPro" id="IPR036852">
    <property type="entry name" value="Peptidase_S8/S53_dom_sf"/>
</dbReference>
<keyword evidence="3 5" id="KW-0378">Hydrolase</keyword>
<dbReference type="PROSITE" id="PS00136">
    <property type="entry name" value="SUBTILASE_ASP"/>
    <property type="match status" value="1"/>
</dbReference>
<dbReference type="PROSITE" id="PS00138">
    <property type="entry name" value="SUBTILASE_SER"/>
    <property type="match status" value="1"/>
</dbReference>
<dbReference type="GO" id="GO:0004252">
    <property type="term" value="F:serine-type endopeptidase activity"/>
    <property type="evidence" value="ECO:0007669"/>
    <property type="project" value="UniProtKB-UniRule"/>
</dbReference>
<evidence type="ECO:0000313" key="11">
    <source>
        <dbReference type="Proteomes" id="UP000586093"/>
    </source>
</evidence>
<dbReference type="InterPro" id="IPR037045">
    <property type="entry name" value="S8pro/Inhibitor_I9_sf"/>
</dbReference>
<dbReference type="RefSeq" id="WP_182666021.1">
    <property type="nucleotide sequence ID" value="NZ_JACIVI010000008.1"/>
</dbReference>
<dbReference type="PANTHER" id="PTHR43806:SF11">
    <property type="entry name" value="CEREVISIN-RELATED"/>
    <property type="match status" value="1"/>
</dbReference>
<keyword evidence="7" id="KW-0732">Signal</keyword>
<dbReference type="Pfam" id="PF05922">
    <property type="entry name" value="Inhibitor_I9"/>
    <property type="match status" value="1"/>
</dbReference>
<evidence type="ECO:0000256" key="2">
    <source>
        <dbReference type="ARBA" id="ARBA00022670"/>
    </source>
</evidence>
<evidence type="ECO:0000256" key="5">
    <source>
        <dbReference type="PROSITE-ProRule" id="PRU01240"/>
    </source>
</evidence>
<evidence type="ECO:0000256" key="3">
    <source>
        <dbReference type="ARBA" id="ARBA00022801"/>
    </source>
</evidence>
<dbReference type="EMBL" id="JACIVI010000008">
    <property type="protein sequence ID" value="MBB1163262.1"/>
    <property type="molecule type" value="Genomic_DNA"/>
</dbReference>
<dbReference type="CDD" id="cd04077">
    <property type="entry name" value="Peptidases_S8_PCSK9_ProteinaseK_like"/>
    <property type="match status" value="1"/>
</dbReference>
<dbReference type="AlphaFoldDB" id="A0A839HP42"/>
<feature type="domain" description="Peptidase S8/S53" evidence="8">
    <location>
        <begin position="167"/>
        <end position="396"/>
    </location>
</feature>
<comment type="similarity">
    <text evidence="1 5 6">Belongs to the peptidase S8 family.</text>
</comment>
<evidence type="ECO:0000256" key="4">
    <source>
        <dbReference type="ARBA" id="ARBA00022825"/>
    </source>
</evidence>
<organism evidence="10 11">
    <name type="scientific">Aquariibacter albus</name>
    <dbReference type="NCBI Taxonomy" id="2759899"/>
    <lineage>
        <taxon>Bacteria</taxon>
        <taxon>Pseudomonadati</taxon>
        <taxon>Pseudomonadota</taxon>
        <taxon>Betaproteobacteria</taxon>
        <taxon>Burkholderiales</taxon>
        <taxon>Sphaerotilaceae</taxon>
        <taxon>Aquariibacter</taxon>
    </lineage>
</organism>
<evidence type="ECO:0000313" key="10">
    <source>
        <dbReference type="EMBL" id="MBB1163262.1"/>
    </source>
</evidence>
<keyword evidence="4 5" id="KW-0720">Serine protease</keyword>
<dbReference type="InterPro" id="IPR022398">
    <property type="entry name" value="Peptidase_S8_His-AS"/>
</dbReference>
<feature type="active site" description="Charge relay system" evidence="5">
    <location>
        <position position="360"/>
    </location>
</feature>
<dbReference type="InterPro" id="IPR015500">
    <property type="entry name" value="Peptidase_S8_subtilisin-rel"/>
</dbReference>
<name>A0A839HP42_9BURK</name>
<comment type="caution">
    <text evidence="10">The sequence shown here is derived from an EMBL/GenBank/DDBJ whole genome shotgun (WGS) entry which is preliminary data.</text>
</comment>
<dbReference type="FunFam" id="3.40.50.200:FF:000014">
    <property type="entry name" value="Proteinase K"/>
    <property type="match status" value="1"/>
</dbReference>
<dbReference type="PROSITE" id="PS00137">
    <property type="entry name" value="SUBTILASE_HIS"/>
    <property type="match status" value="1"/>
</dbReference>
<evidence type="ECO:0000256" key="6">
    <source>
        <dbReference type="RuleBase" id="RU003355"/>
    </source>
</evidence>
<dbReference type="InterPro" id="IPR023827">
    <property type="entry name" value="Peptidase_S8_Asp-AS"/>
</dbReference>
<gene>
    <name evidence="10" type="ORF">H4F90_14910</name>
</gene>
<dbReference type="Gene3D" id="3.30.70.80">
    <property type="entry name" value="Peptidase S8 propeptide/proteinase inhibitor I9"/>
    <property type="match status" value="1"/>
</dbReference>
<feature type="chain" id="PRO_5032523063" evidence="7">
    <location>
        <begin position="29"/>
        <end position="524"/>
    </location>
</feature>
<feature type="active site" description="Charge relay system" evidence="5">
    <location>
        <position position="208"/>
    </location>
</feature>
<dbReference type="GO" id="GO:0005615">
    <property type="term" value="C:extracellular space"/>
    <property type="evidence" value="ECO:0007669"/>
    <property type="project" value="TreeGrafter"/>
</dbReference>
<dbReference type="InterPro" id="IPR050131">
    <property type="entry name" value="Peptidase_S8_subtilisin-like"/>
</dbReference>
<dbReference type="PRINTS" id="PR00723">
    <property type="entry name" value="SUBTILISIN"/>
</dbReference>
<dbReference type="SUPFAM" id="SSF52743">
    <property type="entry name" value="Subtilisin-like"/>
    <property type="match status" value="1"/>
</dbReference>
<dbReference type="PROSITE" id="PS51892">
    <property type="entry name" value="SUBTILASE"/>
    <property type="match status" value="1"/>
</dbReference>
<proteinExistence type="inferred from homology"/>
<dbReference type="Gene3D" id="3.40.50.200">
    <property type="entry name" value="Peptidase S8/S53 domain"/>
    <property type="match status" value="1"/>
</dbReference>
<reference evidence="10 11" key="1">
    <citation type="submission" date="2020-08" db="EMBL/GenBank/DDBJ databases">
        <title>Aquariorum lacteus gen. nov., sp. nov., a new member of the family Comamonadaceae, isolated from freshwater aquarium.</title>
        <authorList>
            <person name="Chun S.-J."/>
        </authorList>
    </citation>
    <scope>NUCLEOTIDE SEQUENCE [LARGE SCALE GENOMIC DNA]</scope>
    <source>
        <strain evidence="10 11">SJAQ100</strain>
    </source>
</reference>
<protein>
    <submittedName>
        <fullName evidence="10">S8 family peptidase</fullName>
    </submittedName>
</protein>
<dbReference type="GO" id="GO:0006508">
    <property type="term" value="P:proteolysis"/>
    <property type="evidence" value="ECO:0007669"/>
    <property type="project" value="UniProtKB-KW"/>
</dbReference>
<dbReference type="Pfam" id="PF00082">
    <property type="entry name" value="Peptidase_S8"/>
    <property type="match status" value="1"/>
</dbReference>
<feature type="domain" description="Inhibitor I9" evidence="9">
    <location>
        <begin position="63"/>
        <end position="134"/>
    </location>
</feature>
<dbReference type="InterPro" id="IPR034193">
    <property type="entry name" value="PCSK9_ProteinaseK-like"/>
</dbReference>